<name>A0ACC2WKU9_9TREE</name>
<evidence type="ECO:0000313" key="2">
    <source>
        <dbReference type="Proteomes" id="UP001230649"/>
    </source>
</evidence>
<evidence type="ECO:0000313" key="1">
    <source>
        <dbReference type="EMBL" id="KAJ9111182.1"/>
    </source>
</evidence>
<keyword evidence="2" id="KW-1185">Reference proteome</keyword>
<organism evidence="1 2">
    <name type="scientific">Naganishia adeliensis</name>
    <dbReference type="NCBI Taxonomy" id="92952"/>
    <lineage>
        <taxon>Eukaryota</taxon>
        <taxon>Fungi</taxon>
        <taxon>Dikarya</taxon>
        <taxon>Basidiomycota</taxon>
        <taxon>Agaricomycotina</taxon>
        <taxon>Tremellomycetes</taxon>
        <taxon>Filobasidiales</taxon>
        <taxon>Filobasidiaceae</taxon>
        <taxon>Naganishia</taxon>
    </lineage>
</organism>
<sequence length="286" mass="32201">MTTPTTAYQYLRNIQVHLSDVGICLYLIQDDLERLNQTNEVPDLRIKLERPLKSWGILLARFRQRVQNAAGQLHDKYESDLTVILRLLQIACVLFASSEGLPATSNRRNPVTVILDLLPDQEFWDALDAGTSMVNRRQRVKELLTEARMKWNGFLDILGLKLDLIGSGDGIARFIMLDRPVGLVFNHADEMVELVRRRSEYTVDIGEGEDRTIPKEVGSSVTLGEAMSRVYKETRTLYSMDDYDLEAQSLKEGAECWSIEDTTFSSAGTPVMTTAFVSIVPVGSPN</sequence>
<protein>
    <submittedName>
        <fullName evidence="1">Uncharacterized protein</fullName>
    </submittedName>
</protein>
<proteinExistence type="predicted"/>
<comment type="caution">
    <text evidence="1">The sequence shown here is derived from an EMBL/GenBank/DDBJ whole genome shotgun (WGS) entry which is preliminary data.</text>
</comment>
<accession>A0ACC2WKU9</accession>
<gene>
    <name evidence="1" type="ORF">QFC20_002676</name>
</gene>
<dbReference type="EMBL" id="JASBWS010000020">
    <property type="protein sequence ID" value="KAJ9111182.1"/>
    <property type="molecule type" value="Genomic_DNA"/>
</dbReference>
<dbReference type="Proteomes" id="UP001230649">
    <property type="component" value="Unassembled WGS sequence"/>
</dbReference>
<reference evidence="1" key="1">
    <citation type="submission" date="2023-04" db="EMBL/GenBank/DDBJ databases">
        <title>Draft Genome sequencing of Naganishia species isolated from polar environments using Oxford Nanopore Technology.</title>
        <authorList>
            <person name="Leo P."/>
            <person name="Venkateswaran K."/>
        </authorList>
    </citation>
    <scope>NUCLEOTIDE SEQUENCE</scope>
    <source>
        <strain evidence="1">MNA-CCFEE 5262</strain>
    </source>
</reference>